<accession>A0A9Q1B3W9</accession>
<evidence type="ECO:0000313" key="1">
    <source>
        <dbReference type="EMBL" id="KAJ7332473.1"/>
    </source>
</evidence>
<dbReference type="PROSITE" id="PS51257">
    <property type="entry name" value="PROKAR_LIPOPROTEIN"/>
    <property type="match status" value="1"/>
</dbReference>
<dbReference type="EMBL" id="JAPFRF010000005">
    <property type="protein sequence ID" value="KAJ7332473.1"/>
    <property type="molecule type" value="Genomic_DNA"/>
</dbReference>
<organism evidence="1 2">
    <name type="scientific">Phrynocephalus forsythii</name>
    <dbReference type="NCBI Taxonomy" id="171643"/>
    <lineage>
        <taxon>Eukaryota</taxon>
        <taxon>Metazoa</taxon>
        <taxon>Chordata</taxon>
        <taxon>Craniata</taxon>
        <taxon>Vertebrata</taxon>
        <taxon>Euteleostomi</taxon>
        <taxon>Lepidosauria</taxon>
        <taxon>Squamata</taxon>
        <taxon>Bifurcata</taxon>
        <taxon>Unidentata</taxon>
        <taxon>Episquamata</taxon>
        <taxon>Toxicofera</taxon>
        <taxon>Iguania</taxon>
        <taxon>Acrodonta</taxon>
        <taxon>Agamidae</taxon>
        <taxon>Agaminae</taxon>
        <taxon>Phrynocephalus</taxon>
    </lineage>
</organism>
<dbReference type="AlphaFoldDB" id="A0A9Q1B3W9"/>
<protein>
    <submittedName>
        <fullName evidence="1">Uncharacterized protein</fullName>
    </submittedName>
</protein>
<reference evidence="1" key="1">
    <citation type="journal article" date="2023" name="DNA Res.">
        <title>Chromosome-level genome assembly of Phrynocephalus forsythii using third-generation DNA sequencing and Hi-C analysis.</title>
        <authorList>
            <person name="Qi Y."/>
            <person name="Zhao W."/>
            <person name="Zhao Y."/>
            <person name="Niu C."/>
            <person name="Cao S."/>
            <person name="Zhang Y."/>
        </authorList>
    </citation>
    <scope>NUCLEOTIDE SEQUENCE</scope>
    <source>
        <tissue evidence="1">Muscle</tissue>
    </source>
</reference>
<comment type="caution">
    <text evidence="1">The sequence shown here is derived from an EMBL/GenBank/DDBJ whole genome shotgun (WGS) entry which is preliminary data.</text>
</comment>
<name>A0A9Q1B3W9_9SAUR</name>
<keyword evidence="2" id="KW-1185">Reference proteome</keyword>
<proteinExistence type="predicted"/>
<gene>
    <name evidence="1" type="ORF">JRQ81_014653</name>
</gene>
<evidence type="ECO:0000313" key="2">
    <source>
        <dbReference type="Proteomes" id="UP001142489"/>
    </source>
</evidence>
<dbReference type="Proteomes" id="UP001142489">
    <property type="component" value="Unassembled WGS sequence"/>
</dbReference>
<sequence>MAAYSKFLTARYSTMAGATAAACAVLCLLSKRRKAAACKERKVEKQDPVMRKKPRKRELSWIEYFLQE</sequence>